<dbReference type="Proteomes" id="UP000054558">
    <property type="component" value="Unassembled WGS sequence"/>
</dbReference>
<dbReference type="AlphaFoldDB" id="A0A1Y1HMN6"/>
<accession>A0A1Y1HMN6</accession>
<dbReference type="GO" id="GO:0006596">
    <property type="term" value="P:polyamine biosynthetic process"/>
    <property type="evidence" value="ECO:0007669"/>
    <property type="project" value="UniProtKB-KW"/>
</dbReference>
<evidence type="ECO:0000256" key="1">
    <source>
        <dbReference type="ARBA" id="ARBA00023115"/>
    </source>
</evidence>
<organism evidence="3 4">
    <name type="scientific">Klebsormidium nitens</name>
    <name type="common">Green alga</name>
    <name type="synonym">Ulothrix nitens</name>
    <dbReference type="NCBI Taxonomy" id="105231"/>
    <lineage>
        <taxon>Eukaryota</taxon>
        <taxon>Viridiplantae</taxon>
        <taxon>Streptophyta</taxon>
        <taxon>Klebsormidiophyceae</taxon>
        <taxon>Klebsormidiales</taxon>
        <taxon>Klebsormidiaceae</taxon>
        <taxon>Klebsormidium</taxon>
    </lineage>
</organism>
<feature type="compositionally biased region" description="Basic residues" evidence="2">
    <location>
        <begin position="325"/>
        <end position="334"/>
    </location>
</feature>
<dbReference type="CDD" id="cd02440">
    <property type="entry name" value="AdoMet_MTases"/>
    <property type="match status" value="1"/>
</dbReference>
<reference evidence="3 4" key="1">
    <citation type="journal article" date="2014" name="Nat. Commun.">
        <title>Klebsormidium flaccidum genome reveals primary factors for plant terrestrial adaptation.</title>
        <authorList>
            <person name="Hori K."/>
            <person name="Maruyama F."/>
            <person name="Fujisawa T."/>
            <person name="Togashi T."/>
            <person name="Yamamoto N."/>
            <person name="Seo M."/>
            <person name="Sato S."/>
            <person name="Yamada T."/>
            <person name="Mori H."/>
            <person name="Tajima N."/>
            <person name="Moriyama T."/>
            <person name="Ikeuchi M."/>
            <person name="Watanabe M."/>
            <person name="Wada H."/>
            <person name="Kobayashi K."/>
            <person name="Saito M."/>
            <person name="Masuda T."/>
            <person name="Sasaki-Sekimoto Y."/>
            <person name="Mashiguchi K."/>
            <person name="Awai K."/>
            <person name="Shimojima M."/>
            <person name="Masuda S."/>
            <person name="Iwai M."/>
            <person name="Nobusawa T."/>
            <person name="Narise T."/>
            <person name="Kondo S."/>
            <person name="Saito H."/>
            <person name="Sato R."/>
            <person name="Murakawa M."/>
            <person name="Ihara Y."/>
            <person name="Oshima-Yamada Y."/>
            <person name="Ohtaka K."/>
            <person name="Satoh M."/>
            <person name="Sonobe K."/>
            <person name="Ishii M."/>
            <person name="Ohtani R."/>
            <person name="Kanamori-Sato M."/>
            <person name="Honoki R."/>
            <person name="Miyazaki D."/>
            <person name="Mochizuki H."/>
            <person name="Umetsu J."/>
            <person name="Higashi K."/>
            <person name="Shibata D."/>
            <person name="Kamiya Y."/>
            <person name="Sato N."/>
            <person name="Nakamura Y."/>
            <person name="Tabata S."/>
            <person name="Ida S."/>
            <person name="Kurokawa K."/>
            <person name="Ohta H."/>
        </authorList>
    </citation>
    <scope>NUCLEOTIDE SEQUENCE [LARGE SCALE GENOMIC DNA]</scope>
    <source>
        <strain evidence="3 4">NIES-2285</strain>
    </source>
</reference>
<name>A0A1Y1HMN6_KLENI</name>
<dbReference type="OMA" id="MHQVFPG"/>
<gene>
    <name evidence="3" type="ORF">KFL_000050030</name>
</gene>
<dbReference type="Gene3D" id="3.40.50.150">
    <property type="entry name" value="Vaccinia Virus protein VP39"/>
    <property type="match status" value="1"/>
</dbReference>
<feature type="compositionally biased region" description="Polar residues" evidence="2">
    <location>
        <begin position="62"/>
        <end position="73"/>
    </location>
</feature>
<keyword evidence="1" id="KW-0620">Polyamine biosynthesis</keyword>
<dbReference type="InterPro" id="IPR029063">
    <property type="entry name" value="SAM-dependent_MTases_sf"/>
</dbReference>
<evidence type="ECO:0000313" key="4">
    <source>
        <dbReference type="Proteomes" id="UP000054558"/>
    </source>
</evidence>
<dbReference type="SUPFAM" id="SSF53335">
    <property type="entry name" value="S-adenosyl-L-methionine-dependent methyltransferases"/>
    <property type="match status" value="1"/>
</dbReference>
<protein>
    <recommendedName>
        <fullName evidence="5">S-adenosyl-L-methionine-dependent methyltransferases superfamily protein</fullName>
    </recommendedName>
</protein>
<feature type="region of interest" description="Disordered" evidence="2">
    <location>
        <begin position="16"/>
        <end position="82"/>
    </location>
</feature>
<evidence type="ECO:0000313" key="3">
    <source>
        <dbReference type="EMBL" id="GAQ77866.1"/>
    </source>
</evidence>
<evidence type="ECO:0000256" key="2">
    <source>
        <dbReference type="SAM" id="MobiDB-lite"/>
    </source>
</evidence>
<dbReference type="PANTHER" id="PTHR43317">
    <property type="entry name" value="THERMOSPERMINE SYNTHASE ACAULIS5"/>
    <property type="match status" value="1"/>
</dbReference>
<feature type="region of interest" description="Disordered" evidence="2">
    <location>
        <begin position="315"/>
        <end position="344"/>
    </location>
</feature>
<sequence length="414" mass="45344">MGSFLSSALCFGWPQESSPDWAPPASLHSRGFSTDRRPNRQSALRCATETPTVSKEVDAPQSARSIPAGSSQLSKKRGKGRTELPACLEDVPELSDDASVNNFGLDDDEVIVSEWNYSSDDPDIRVLARGSSDYNSKIEVVELARTADHPLAGATLLLLDTANNIHSVYFKHCVWTSSYYDDFATLPCLLPAGPIGLYGLGAGTAAHLLHHVAPERRLHAWELDAKVVAAARRWFDIAPLEASGFLTIYTGDALTADSITEGGFAGLIVDLFSRGAVLPELQDAATWRDLARRMRPGGRIMVNCGSAAVEPEVDPRVKGSVNRKNQLKQRRKRQQVGETPGDSRKYGEIVVGRVLEAMREAFPGEINVRTLGKDAGCSVMALTGELPQKDEWEQNVLTELRLGIRTWKQYVERT</sequence>
<evidence type="ECO:0008006" key="5">
    <source>
        <dbReference type="Google" id="ProtNLM"/>
    </source>
</evidence>
<proteinExistence type="predicted"/>
<dbReference type="EMBL" id="DF236954">
    <property type="protein sequence ID" value="GAQ77866.1"/>
    <property type="molecule type" value="Genomic_DNA"/>
</dbReference>
<keyword evidence="4" id="KW-1185">Reference proteome</keyword>
<dbReference type="OrthoDB" id="2016285at2759"/>
<dbReference type="PANTHER" id="PTHR43317:SF1">
    <property type="entry name" value="THERMOSPERMINE SYNTHASE ACAULIS5"/>
    <property type="match status" value="1"/>
</dbReference>